<evidence type="ECO:0000313" key="1">
    <source>
        <dbReference type="EMBL" id="PBK73751.1"/>
    </source>
</evidence>
<proteinExistence type="predicted"/>
<accession>A0A2H3BS86</accession>
<name>A0A2H3BS86_9AGAR</name>
<dbReference type="EMBL" id="KZ293420">
    <property type="protein sequence ID" value="PBK73751.1"/>
    <property type="molecule type" value="Genomic_DNA"/>
</dbReference>
<dbReference type="STRING" id="1076256.A0A2H3BS86"/>
<protein>
    <submittedName>
        <fullName evidence="1">Uncharacterized protein</fullName>
    </submittedName>
</protein>
<keyword evidence="2" id="KW-1185">Reference proteome</keyword>
<reference evidence="2" key="1">
    <citation type="journal article" date="2017" name="Nat. Ecol. Evol.">
        <title>Genome expansion and lineage-specific genetic innovations in the forest pathogenic fungi Armillaria.</title>
        <authorList>
            <person name="Sipos G."/>
            <person name="Prasanna A.N."/>
            <person name="Walter M.C."/>
            <person name="O'Connor E."/>
            <person name="Balint B."/>
            <person name="Krizsan K."/>
            <person name="Kiss B."/>
            <person name="Hess J."/>
            <person name="Varga T."/>
            <person name="Slot J."/>
            <person name="Riley R."/>
            <person name="Boka B."/>
            <person name="Rigling D."/>
            <person name="Barry K."/>
            <person name="Lee J."/>
            <person name="Mihaltcheva S."/>
            <person name="LaButti K."/>
            <person name="Lipzen A."/>
            <person name="Waldron R."/>
            <person name="Moloney N.M."/>
            <person name="Sperisen C."/>
            <person name="Kredics L."/>
            <person name="Vagvoelgyi C."/>
            <person name="Patrignani A."/>
            <person name="Fitzpatrick D."/>
            <person name="Nagy I."/>
            <person name="Doyle S."/>
            <person name="Anderson J.B."/>
            <person name="Grigoriev I.V."/>
            <person name="Gueldener U."/>
            <person name="Muensterkoetter M."/>
            <person name="Nagy L.G."/>
        </authorList>
    </citation>
    <scope>NUCLEOTIDE SEQUENCE [LARGE SCALE GENOMIC DNA]</scope>
    <source>
        <strain evidence="2">28-4</strain>
    </source>
</reference>
<sequence length="188" mass="21357">MEDGTTTPPNWKGVWGTSGLQQLNSAFWLIAKTLTKYQQMKEQTMDPKLLAVISSPNDVPFPCMDRGFLDLGPDLCLDGCKLVEITDERRLELGFILKAQHIVKQWFPNNLKNKRGRAILGMKLKANLRHPSSLQHVYSHLLYDEHQIGTKVMTETEKLGVSHNNINIINQVTGKKWEKESADHHQAA</sequence>
<organism evidence="1 2">
    <name type="scientific">Armillaria solidipes</name>
    <dbReference type="NCBI Taxonomy" id="1076256"/>
    <lineage>
        <taxon>Eukaryota</taxon>
        <taxon>Fungi</taxon>
        <taxon>Dikarya</taxon>
        <taxon>Basidiomycota</taxon>
        <taxon>Agaricomycotina</taxon>
        <taxon>Agaricomycetes</taxon>
        <taxon>Agaricomycetidae</taxon>
        <taxon>Agaricales</taxon>
        <taxon>Marasmiineae</taxon>
        <taxon>Physalacriaceae</taxon>
        <taxon>Armillaria</taxon>
    </lineage>
</organism>
<gene>
    <name evidence="1" type="ORF">ARMSODRAFT_972134</name>
</gene>
<dbReference type="Proteomes" id="UP000218334">
    <property type="component" value="Unassembled WGS sequence"/>
</dbReference>
<evidence type="ECO:0000313" key="2">
    <source>
        <dbReference type="Proteomes" id="UP000218334"/>
    </source>
</evidence>
<dbReference type="AlphaFoldDB" id="A0A2H3BS86"/>